<dbReference type="Gene3D" id="3.30.70.1070">
    <property type="entry name" value="Sporulation related repeat"/>
    <property type="match status" value="1"/>
</dbReference>
<evidence type="ECO:0000256" key="2">
    <source>
        <dbReference type="SAM" id="Phobius"/>
    </source>
</evidence>
<organism evidence="4 5">
    <name type="scientific">Gilliamella apicola</name>
    <dbReference type="NCBI Taxonomy" id="1196095"/>
    <lineage>
        <taxon>Bacteria</taxon>
        <taxon>Pseudomonadati</taxon>
        <taxon>Pseudomonadota</taxon>
        <taxon>Gammaproteobacteria</taxon>
        <taxon>Orbales</taxon>
        <taxon>Orbaceae</taxon>
        <taxon>Gilliamella</taxon>
    </lineage>
</organism>
<dbReference type="Proteomes" id="UP000247483">
    <property type="component" value="Unassembled WGS sequence"/>
</dbReference>
<dbReference type="GO" id="GO:0042834">
    <property type="term" value="F:peptidoglycan binding"/>
    <property type="evidence" value="ECO:0007669"/>
    <property type="project" value="InterPro"/>
</dbReference>
<feature type="region of interest" description="Disordered" evidence="1">
    <location>
        <begin position="87"/>
        <end position="193"/>
    </location>
</feature>
<feature type="compositionally biased region" description="Polar residues" evidence="1">
    <location>
        <begin position="119"/>
        <end position="132"/>
    </location>
</feature>
<dbReference type="Pfam" id="PF05036">
    <property type="entry name" value="SPOR"/>
    <property type="match status" value="1"/>
</dbReference>
<dbReference type="PROSITE" id="PS51724">
    <property type="entry name" value="SPOR"/>
    <property type="match status" value="1"/>
</dbReference>
<dbReference type="SUPFAM" id="SSF110997">
    <property type="entry name" value="Sporulation related repeat"/>
    <property type="match status" value="1"/>
</dbReference>
<dbReference type="InterPro" id="IPR007730">
    <property type="entry name" value="SPOR-like_dom"/>
</dbReference>
<feature type="compositionally biased region" description="Polar residues" evidence="1">
    <location>
        <begin position="87"/>
        <end position="106"/>
    </location>
</feature>
<protein>
    <recommendedName>
        <fullName evidence="3">SPOR domain-containing protein</fullName>
    </recommendedName>
</protein>
<feature type="domain" description="SPOR" evidence="3">
    <location>
        <begin position="198"/>
        <end position="275"/>
    </location>
</feature>
<name>A0A2V4E8M6_9GAMM</name>
<reference evidence="4 5" key="1">
    <citation type="submission" date="2018-05" db="EMBL/GenBank/DDBJ databases">
        <title>Reference genomes for bee gut microbiota database.</title>
        <authorList>
            <person name="Ellegaard K.M."/>
        </authorList>
    </citation>
    <scope>NUCLEOTIDE SEQUENCE [LARGE SCALE GENOMIC DNA]</scope>
    <source>
        <strain evidence="4 5">ESL0177</strain>
    </source>
</reference>
<evidence type="ECO:0000256" key="1">
    <source>
        <dbReference type="SAM" id="MobiDB-lite"/>
    </source>
</evidence>
<gene>
    <name evidence="4" type="ORF">DKK79_10370</name>
</gene>
<evidence type="ECO:0000313" key="5">
    <source>
        <dbReference type="Proteomes" id="UP000247483"/>
    </source>
</evidence>
<keyword evidence="2" id="KW-0472">Membrane</keyword>
<feature type="transmembrane region" description="Helical" evidence="2">
    <location>
        <begin position="36"/>
        <end position="55"/>
    </location>
</feature>
<evidence type="ECO:0000259" key="3">
    <source>
        <dbReference type="PROSITE" id="PS51724"/>
    </source>
</evidence>
<accession>A0A2V4E8M6</accession>
<dbReference type="AlphaFoldDB" id="A0A2V4E8M6"/>
<dbReference type="EMBL" id="QGLP01000005">
    <property type="protein sequence ID" value="PXZ04737.1"/>
    <property type="molecule type" value="Genomic_DNA"/>
</dbReference>
<feature type="compositionally biased region" description="Polar residues" evidence="1">
    <location>
        <begin position="142"/>
        <end position="172"/>
    </location>
</feature>
<proteinExistence type="predicted"/>
<dbReference type="InterPro" id="IPR036680">
    <property type="entry name" value="SPOR-like_sf"/>
</dbReference>
<keyword evidence="2" id="KW-1133">Transmembrane helix</keyword>
<dbReference type="RefSeq" id="WP_110423995.1">
    <property type="nucleotide sequence ID" value="NZ_QGLP01000005.1"/>
</dbReference>
<feature type="compositionally biased region" description="Basic and acidic residues" evidence="1">
    <location>
        <begin position="173"/>
        <end position="189"/>
    </location>
</feature>
<sequence length="286" mass="31391">MRVDKDDRYIPEQSNKKSTLSFNISTFFQQYSKKKLIVMGLALIIIVLLLSLMIFRSLKPKTPTPLTPPEINGVSSTEVADTISNEQANDGIKSTQIAQTTSPASNNRERAPIDDVNGQAETNGITSMSGHGQNHLPAKNAKPNSPTTDISTIHSSGSSNNDATTNKPQDLNSSDHKPVRLSSDNDVKTGKNSTSIANIKETQFSIQLSSSSSIDGLKELVKKHNLTNYQIYETKRNNDKWYILVNGTYDSADEARKAIKSLPSELQNNKPWIKSGATINKEKSAK</sequence>
<evidence type="ECO:0000313" key="4">
    <source>
        <dbReference type="EMBL" id="PXZ04737.1"/>
    </source>
</evidence>
<comment type="caution">
    <text evidence="4">The sequence shown here is derived from an EMBL/GenBank/DDBJ whole genome shotgun (WGS) entry which is preliminary data.</text>
</comment>
<keyword evidence="2" id="KW-0812">Transmembrane</keyword>